<feature type="region of interest" description="Disordered" evidence="4">
    <location>
        <begin position="295"/>
        <end position="342"/>
    </location>
</feature>
<reference evidence="6" key="1">
    <citation type="submission" date="2020-05" db="EMBL/GenBank/DDBJ databases">
        <title>Mycena genomes resolve the evolution of fungal bioluminescence.</title>
        <authorList>
            <person name="Tsai I.J."/>
        </authorList>
    </citation>
    <scope>NUCLEOTIDE SEQUENCE</scope>
    <source>
        <strain evidence="6">CCC161011</strain>
    </source>
</reference>
<comment type="similarity">
    <text evidence="1">Belongs to the 'GDXG' lipolytic enzyme family.</text>
</comment>
<dbReference type="EMBL" id="JACAZI010000004">
    <property type="protein sequence ID" value="KAF7362269.1"/>
    <property type="molecule type" value="Genomic_DNA"/>
</dbReference>
<evidence type="ECO:0000256" key="2">
    <source>
        <dbReference type="ARBA" id="ARBA00022801"/>
    </source>
</evidence>
<dbReference type="Pfam" id="PF07859">
    <property type="entry name" value="Abhydrolase_3"/>
    <property type="match status" value="1"/>
</dbReference>
<dbReference type="InterPro" id="IPR033140">
    <property type="entry name" value="Lipase_GDXG_put_SER_AS"/>
</dbReference>
<protein>
    <submittedName>
        <fullName evidence="6">Abhydrolase-3 domain-containing protein</fullName>
    </submittedName>
</protein>
<feature type="region of interest" description="Disordered" evidence="4">
    <location>
        <begin position="128"/>
        <end position="154"/>
    </location>
</feature>
<dbReference type="InterPro" id="IPR013094">
    <property type="entry name" value="AB_hydrolase_3"/>
</dbReference>
<dbReference type="InterPro" id="IPR029058">
    <property type="entry name" value="AB_hydrolase_fold"/>
</dbReference>
<proteinExistence type="inferred from homology"/>
<keyword evidence="7" id="KW-1185">Reference proteome</keyword>
<evidence type="ECO:0000256" key="3">
    <source>
        <dbReference type="PROSITE-ProRule" id="PRU10038"/>
    </source>
</evidence>
<dbReference type="Gene3D" id="3.40.50.1820">
    <property type="entry name" value="alpha/beta hydrolase"/>
    <property type="match status" value="1"/>
</dbReference>
<dbReference type="PANTHER" id="PTHR48081">
    <property type="entry name" value="AB HYDROLASE SUPERFAMILY PROTEIN C4A8.06C"/>
    <property type="match status" value="1"/>
</dbReference>
<comment type="caution">
    <text evidence="6">The sequence shown here is derived from an EMBL/GenBank/DDBJ whole genome shotgun (WGS) entry which is preliminary data.</text>
</comment>
<evidence type="ECO:0000256" key="1">
    <source>
        <dbReference type="ARBA" id="ARBA00010515"/>
    </source>
</evidence>
<feature type="compositionally biased region" description="Basic and acidic residues" evidence="4">
    <location>
        <begin position="829"/>
        <end position="845"/>
    </location>
</feature>
<sequence length="872" mass="96040">MNSLTAQAGLKIGPIVLETLVKHYFERIKHKARAESDNPGTQLRREELLYDEAFNIVKAFLNASSYHTVEEVQAFSNTRTPSPPWVHVVRLVEKTLREKLVGGCKWWQVRGVPGVDAQWVTAKKDWQEAKRRHKMQNKSKISAEAPPVDPAADSAPYEEHMDAMRCILYSHGGGYYFGNLIAAYLYLIKPPPGAAHRAVNPAHIVVAGDSAGGGLTLALLQVLRDTGLPLPAGGVLISPWCDLTHSFPSIHINTATDVIPEYGLSFQKPSSLWPPPSDDMSRKVHASLRTWIRNTFKDGGKAGGSRPSTPPPGPATAAASTTTLDVPDAPVSPSRKSVESVDVGATAPLPRDTEIITFTAKSGEELRIDRQIHLYTQNSLIVHPLISGALSYLGGLPPLLIIASDKEVLRDEIIYAAHKAANPEKYPIKEEIRAMYPPLDGIEKKFGPTKVHLQVYDDTAHVLPVLFSFTTPGKFCYRAIASFCRHVTGMKQPPSRQGSGTPGPEKSDDFSDLPPLPPSPAFPSFGTDEDATPTGDSLQVPKQNVLRRAASVISPKRLSVLRSSTLPPARPNASSPQLNVDLISRILVHCVRAPRRRPVKTSRPQAMSRDRGFQCRPRTRRTGEREAGDPAVYASSEWTAGNNVMVRERVSTRGALCPLEPEEELSAFTVPPENIGVVSELAARRFLDGTQRWDRKFASAAKTVEKHRHRNLERAKKDTMRNMNVLHNFIGREAEAKAKGKAKSDADKTVNGIKDGLLASSGSWSWAWALDASENPPPSSIVSRRDTQEALRLARIADQPMVHSEEHSMTGNNLWAVILNFLTVTPDKDKYKKSEDGDSEHEKTIPRRKSTLKSRIFPPKEKDNPAKEKETA</sequence>
<dbReference type="PANTHER" id="PTHR48081:SF5">
    <property type="entry name" value="ALPHA_BETA HYDROLASE FOLD-3 DOMAIN-CONTAINING PROTEIN"/>
    <property type="match status" value="1"/>
</dbReference>
<feature type="domain" description="Alpha/beta hydrolase fold-3" evidence="5">
    <location>
        <begin position="182"/>
        <end position="253"/>
    </location>
</feature>
<feature type="active site" evidence="3">
    <location>
        <position position="210"/>
    </location>
</feature>
<dbReference type="InterPro" id="IPR050300">
    <property type="entry name" value="GDXG_lipolytic_enzyme"/>
</dbReference>
<evidence type="ECO:0000313" key="7">
    <source>
        <dbReference type="Proteomes" id="UP000620124"/>
    </source>
</evidence>
<gene>
    <name evidence="6" type="ORF">MVEN_00573300</name>
</gene>
<dbReference type="Proteomes" id="UP000620124">
    <property type="component" value="Unassembled WGS sequence"/>
</dbReference>
<feature type="region of interest" description="Disordered" evidence="4">
    <location>
        <begin position="491"/>
        <end position="543"/>
    </location>
</feature>
<dbReference type="GO" id="GO:0016787">
    <property type="term" value="F:hydrolase activity"/>
    <property type="evidence" value="ECO:0007669"/>
    <property type="project" value="UniProtKB-KW"/>
</dbReference>
<dbReference type="SUPFAM" id="SSF53474">
    <property type="entry name" value="alpha/beta-Hydrolases"/>
    <property type="match status" value="1"/>
</dbReference>
<evidence type="ECO:0000256" key="4">
    <source>
        <dbReference type="SAM" id="MobiDB-lite"/>
    </source>
</evidence>
<evidence type="ECO:0000313" key="6">
    <source>
        <dbReference type="EMBL" id="KAF7362269.1"/>
    </source>
</evidence>
<accession>A0A8H6YPQ6</accession>
<name>A0A8H6YPQ6_9AGAR</name>
<feature type="compositionally biased region" description="Low complexity" evidence="4">
    <location>
        <begin position="142"/>
        <end position="154"/>
    </location>
</feature>
<feature type="compositionally biased region" description="Basic and acidic residues" evidence="4">
    <location>
        <begin position="858"/>
        <end position="872"/>
    </location>
</feature>
<keyword evidence="2 6" id="KW-0378">Hydrolase</keyword>
<feature type="region of interest" description="Disordered" evidence="4">
    <location>
        <begin position="829"/>
        <end position="872"/>
    </location>
</feature>
<organism evidence="6 7">
    <name type="scientific">Mycena venus</name>
    <dbReference type="NCBI Taxonomy" id="2733690"/>
    <lineage>
        <taxon>Eukaryota</taxon>
        <taxon>Fungi</taxon>
        <taxon>Dikarya</taxon>
        <taxon>Basidiomycota</taxon>
        <taxon>Agaricomycotina</taxon>
        <taxon>Agaricomycetes</taxon>
        <taxon>Agaricomycetidae</taxon>
        <taxon>Agaricales</taxon>
        <taxon>Marasmiineae</taxon>
        <taxon>Mycenaceae</taxon>
        <taxon>Mycena</taxon>
    </lineage>
</organism>
<dbReference type="AlphaFoldDB" id="A0A8H6YPQ6"/>
<dbReference type="PROSITE" id="PS01174">
    <property type="entry name" value="LIPASE_GDXG_SER"/>
    <property type="match status" value="1"/>
</dbReference>
<dbReference type="OrthoDB" id="1662883at2759"/>
<evidence type="ECO:0000259" key="5">
    <source>
        <dbReference type="Pfam" id="PF07859"/>
    </source>
</evidence>